<feature type="region of interest" description="Disordered" evidence="1">
    <location>
        <begin position="321"/>
        <end position="357"/>
    </location>
</feature>
<dbReference type="InterPro" id="IPR033481">
    <property type="entry name" value="Dni1/Fig1"/>
</dbReference>
<feature type="transmembrane region" description="Helical" evidence="2">
    <location>
        <begin position="257"/>
        <end position="274"/>
    </location>
</feature>
<organism evidence="3 4">
    <name type="scientific">Exophiala xenobiotica</name>
    <dbReference type="NCBI Taxonomy" id="348802"/>
    <lineage>
        <taxon>Eukaryota</taxon>
        <taxon>Fungi</taxon>
        <taxon>Dikarya</taxon>
        <taxon>Ascomycota</taxon>
        <taxon>Pezizomycotina</taxon>
        <taxon>Eurotiomycetes</taxon>
        <taxon>Chaetothyriomycetidae</taxon>
        <taxon>Chaetothyriales</taxon>
        <taxon>Herpotrichiellaceae</taxon>
        <taxon>Exophiala</taxon>
    </lineage>
</organism>
<protein>
    <submittedName>
        <fullName evidence="3">Uncharacterized protein</fullName>
    </submittedName>
</protein>
<proteinExistence type="predicted"/>
<sequence>MNQQGGAGGGMGAGVSAMGGAVSQYWKKNIADSIWLRVFVHFLAALALLFQCLVILDCVPGAQGASSGTSRYYLVEFSAMNGTYSTRLRVGYTAMCVSLSGQSEHCAVTVGKDEDSSLRYLSTGTNDANSYETLPPNAKLNPVLYEVASQLQRNVFVVLPAIPGAFLAIGCILLALYGIMNRPWVGPASSYRQSRRNRQLDIMRLVMIVCIGLSIVFSLAVAVANSQMFAALKYATGHNQEGEPDVFTIGRGSNALALHWLAVIATIGFFVGIVQTHIQISSVRITVEPDDTAGTTGSHQYAAVGDTIEKASLLKSAEPMAMNPTGLQPQGPQGGQAGAGARGGAMGMRGRGGMAGARGGAMGARGGAMGARGGAMGARGGMAGRGRGM</sequence>
<evidence type="ECO:0000256" key="2">
    <source>
        <dbReference type="SAM" id="Phobius"/>
    </source>
</evidence>
<feature type="compositionally biased region" description="Gly residues" evidence="1">
    <location>
        <begin position="332"/>
        <end position="357"/>
    </location>
</feature>
<keyword evidence="2" id="KW-0472">Membrane</keyword>
<dbReference type="Proteomes" id="UP000054342">
    <property type="component" value="Unassembled WGS sequence"/>
</dbReference>
<dbReference type="HOGENOM" id="CLU_063704_0_0_1"/>
<name>A0A0D2BQG0_9EURO</name>
<dbReference type="OrthoDB" id="4118993at2759"/>
<dbReference type="RefSeq" id="XP_013315350.1">
    <property type="nucleotide sequence ID" value="XM_013459896.1"/>
</dbReference>
<reference evidence="3 4" key="1">
    <citation type="submission" date="2015-01" db="EMBL/GenBank/DDBJ databases">
        <title>The Genome Sequence of Exophiala xenobiotica CBS118157.</title>
        <authorList>
            <consortium name="The Broad Institute Genomics Platform"/>
            <person name="Cuomo C."/>
            <person name="de Hoog S."/>
            <person name="Gorbushina A."/>
            <person name="Stielow B."/>
            <person name="Teixiera M."/>
            <person name="Abouelleil A."/>
            <person name="Chapman S.B."/>
            <person name="Priest M."/>
            <person name="Young S.K."/>
            <person name="Wortman J."/>
            <person name="Nusbaum C."/>
            <person name="Birren B."/>
        </authorList>
    </citation>
    <scope>NUCLEOTIDE SEQUENCE [LARGE SCALE GENOMIC DNA]</scope>
    <source>
        <strain evidence="3 4">CBS 118157</strain>
    </source>
</reference>
<keyword evidence="2" id="KW-1133">Transmembrane helix</keyword>
<feature type="transmembrane region" description="Helical" evidence="2">
    <location>
        <begin position="201"/>
        <end position="224"/>
    </location>
</feature>
<feature type="transmembrane region" description="Helical" evidence="2">
    <location>
        <begin position="155"/>
        <end position="180"/>
    </location>
</feature>
<accession>A0A0D2BQG0</accession>
<keyword evidence="4" id="KW-1185">Reference proteome</keyword>
<dbReference type="AlphaFoldDB" id="A0A0D2BQG0"/>
<evidence type="ECO:0000313" key="4">
    <source>
        <dbReference type="Proteomes" id="UP000054342"/>
    </source>
</evidence>
<keyword evidence="2" id="KW-0812">Transmembrane</keyword>
<dbReference type="Pfam" id="PF12351">
    <property type="entry name" value="Fig1"/>
    <property type="match status" value="1"/>
</dbReference>
<evidence type="ECO:0000256" key="1">
    <source>
        <dbReference type="SAM" id="MobiDB-lite"/>
    </source>
</evidence>
<evidence type="ECO:0000313" key="3">
    <source>
        <dbReference type="EMBL" id="KIW54766.1"/>
    </source>
</evidence>
<dbReference type="EMBL" id="KN847320">
    <property type="protein sequence ID" value="KIW54766.1"/>
    <property type="molecule type" value="Genomic_DNA"/>
</dbReference>
<feature type="transmembrane region" description="Helical" evidence="2">
    <location>
        <begin position="34"/>
        <end position="56"/>
    </location>
</feature>
<dbReference type="GO" id="GO:0016020">
    <property type="term" value="C:membrane"/>
    <property type="evidence" value="ECO:0007669"/>
    <property type="project" value="InterPro"/>
</dbReference>
<gene>
    <name evidence="3" type="ORF">PV05_07103</name>
</gene>
<dbReference type="GeneID" id="25329011"/>